<dbReference type="EMBL" id="JAACYA010000001">
    <property type="protein sequence ID" value="MBK3332005.1"/>
    <property type="molecule type" value="Genomic_DNA"/>
</dbReference>
<comment type="caution">
    <text evidence="2">The sequence shown here is derived from an EMBL/GenBank/DDBJ whole genome shotgun (WGS) entry which is preliminary data.</text>
</comment>
<protein>
    <recommendedName>
        <fullName evidence="4">YbgF trimerisation domain-containing protein</fullName>
    </recommendedName>
</protein>
<sequence>MRYLRMLLLVLVLVNIPVFSQESINSDVRLEIISQIKKYKEEIEYIKRKVKSSDSAEEKKLLEKQIKLIRNKLEKLRKTLEKYESISPVAG</sequence>
<evidence type="ECO:0000313" key="2">
    <source>
        <dbReference type="EMBL" id="MBK3332005.1"/>
    </source>
</evidence>
<organism evidence="2 3">
    <name type="scientific">Persephonella atlantica</name>
    <dbReference type="NCBI Taxonomy" id="2699429"/>
    <lineage>
        <taxon>Bacteria</taxon>
        <taxon>Pseudomonadati</taxon>
        <taxon>Aquificota</taxon>
        <taxon>Aquificia</taxon>
        <taxon>Aquificales</taxon>
        <taxon>Hydrogenothermaceae</taxon>
        <taxon>Persephonella</taxon>
    </lineage>
</organism>
<proteinExistence type="predicted"/>
<keyword evidence="3" id="KW-1185">Reference proteome</keyword>
<reference evidence="2 3" key="1">
    <citation type="journal article" date="2021" name="Syst. Appl. Microbiol.">
        <title>Persephonella atlantica sp. nov.: How to adapt to physico-chemical gradients in high temperature hydrothermal habitats.</title>
        <authorList>
            <person name="Francois D.X."/>
            <person name="Godfroy A."/>
            <person name="Mathien C."/>
            <person name="Aube J."/>
            <person name="Cathalot C."/>
            <person name="Lesongeur F."/>
            <person name="L'Haridon S."/>
            <person name="Philippon X."/>
            <person name="Roussel E.G."/>
        </authorList>
    </citation>
    <scope>NUCLEOTIDE SEQUENCE [LARGE SCALE GENOMIC DNA]</scope>
    <source>
        <strain evidence="2 3">MO1340</strain>
    </source>
</reference>
<keyword evidence="1" id="KW-0175">Coiled coil</keyword>
<evidence type="ECO:0000256" key="1">
    <source>
        <dbReference type="SAM" id="Coils"/>
    </source>
</evidence>
<name>A0ABS1GGF4_9AQUI</name>
<feature type="coiled-coil region" evidence="1">
    <location>
        <begin position="59"/>
        <end position="86"/>
    </location>
</feature>
<evidence type="ECO:0008006" key="4">
    <source>
        <dbReference type="Google" id="ProtNLM"/>
    </source>
</evidence>
<accession>A0ABS1GGF4</accession>
<dbReference type="RefSeq" id="WP_200673398.1">
    <property type="nucleotide sequence ID" value="NZ_JAACYA010000001.1"/>
</dbReference>
<gene>
    <name evidence="2" type="ORF">GWK41_02855</name>
</gene>
<dbReference type="Proteomes" id="UP000772812">
    <property type="component" value="Unassembled WGS sequence"/>
</dbReference>
<evidence type="ECO:0000313" key="3">
    <source>
        <dbReference type="Proteomes" id="UP000772812"/>
    </source>
</evidence>